<proteinExistence type="predicted"/>
<protein>
    <submittedName>
        <fullName evidence="2">Uncharacterized protein</fullName>
    </submittedName>
</protein>
<dbReference type="EMBL" id="BAABCM010000007">
    <property type="protein sequence ID" value="GAA3826766.1"/>
    <property type="molecule type" value="Genomic_DNA"/>
</dbReference>
<name>A0ABP7ITQ6_9PSEU</name>
<evidence type="ECO:0000313" key="2">
    <source>
        <dbReference type="EMBL" id="GAA3826766.1"/>
    </source>
</evidence>
<feature type="region of interest" description="Disordered" evidence="1">
    <location>
        <begin position="91"/>
        <end position="116"/>
    </location>
</feature>
<feature type="compositionally biased region" description="Basic and acidic residues" evidence="1">
    <location>
        <begin position="105"/>
        <end position="116"/>
    </location>
</feature>
<evidence type="ECO:0000256" key="1">
    <source>
        <dbReference type="SAM" id="MobiDB-lite"/>
    </source>
</evidence>
<gene>
    <name evidence="2" type="ORF">GCM10022380_51790</name>
</gene>
<reference evidence="3" key="1">
    <citation type="journal article" date="2019" name="Int. J. Syst. Evol. Microbiol.">
        <title>The Global Catalogue of Microorganisms (GCM) 10K type strain sequencing project: providing services to taxonomists for standard genome sequencing and annotation.</title>
        <authorList>
            <consortium name="The Broad Institute Genomics Platform"/>
            <consortium name="The Broad Institute Genome Sequencing Center for Infectious Disease"/>
            <person name="Wu L."/>
            <person name="Ma J."/>
        </authorList>
    </citation>
    <scope>NUCLEOTIDE SEQUENCE [LARGE SCALE GENOMIC DNA]</scope>
    <source>
        <strain evidence="3">JCM 17017</strain>
    </source>
</reference>
<comment type="caution">
    <text evidence="2">The sequence shown here is derived from an EMBL/GenBank/DDBJ whole genome shotgun (WGS) entry which is preliminary data.</text>
</comment>
<dbReference type="Proteomes" id="UP001501624">
    <property type="component" value="Unassembled WGS sequence"/>
</dbReference>
<organism evidence="2 3">
    <name type="scientific">Amycolatopsis tucumanensis</name>
    <dbReference type="NCBI Taxonomy" id="401106"/>
    <lineage>
        <taxon>Bacteria</taxon>
        <taxon>Bacillati</taxon>
        <taxon>Actinomycetota</taxon>
        <taxon>Actinomycetes</taxon>
        <taxon>Pseudonocardiales</taxon>
        <taxon>Pseudonocardiaceae</taxon>
        <taxon>Amycolatopsis</taxon>
    </lineage>
</organism>
<sequence length="116" mass="13385">MARTRLEARQRGRIEQRGDSLRVVLYAGIDPVTGRRSYLRETIKGSDDAAWRKAAETHFRREVRPLRQHRPTARHQSAWPHRTEPEADLLQTVPSHPADGGCTDTVRRPSDCRELH</sequence>
<evidence type="ECO:0000313" key="3">
    <source>
        <dbReference type="Proteomes" id="UP001501624"/>
    </source>
</evidence>
<accession>A0ABP7ITQ6</accession>
<keyword evidence="3" id="KW-1185">Reference proteome</keyword>